<feature type="transmembrane region" description="Helical" evidence="1">
    <location>
        <begin position="21"/>
        <end position="40"/>
    </location>
</feature>
<dbReference type="EMBL" id="JBHUDY010000001">
    <property type="protein sequence ID" value="MFD1612126.1"/>
    <property type="molecule type" value="Genomic_DNA"/>
</dbReference>
<accession>A0ABW4I3W2</accession>
<dbReference type="Proteomes" id="UP001597115">
    <property type="component" value="Unassembled WGS sequence"/>
</dbReference>
<keyword evidence="1" id="KW-0812">Transmembrane</keyword>
<proteinExistence type="predicted"/>
<keyword evidence="3" id="KW-1185">Reference proteome</keyword>
<reference evidence="3" key="1">
    <citation type="journal article" date="2019" name="Int. J. Syst. Evol. Microbiol.">
        <title>The Global Catalogue of Microorganisms (GCM) 10K type strain sequencing project: providing services to taxonomists for standard genome sequencing and annotation.</title>
        <authorList>
            <consortium name="The Broad Institute Genomics Platform"/>
            <consortium name="The Broad Institute Genome Sequencing Center for Infectious Disease"/>
            <person name="Wu L."/>
            <person name="Ma J."/>
        </authorList>
    </citation>
    <scope>NUCLEOTIDE SEQUENCE [LARGE SCALE GENOMIC DNA]</scope>
    <source>
        <strain evidence="3">CGMCC 1.16275</strain>
    </source>
</reference>
<dbReference type="InterPro" id="IPR021730">
    <property type="entry name" value="YdbH"/>
</dbReference>
<protein>
    <submittedName>
        <fullName evidence="2">YdbH domain-containing protein</fullName>
    </submittedName>
</protein>
<evidence type="ECO:0000256" key="1">
    <source>
        <dbReference type="SAM" id="Phobius"/>
    </source>
</evidence>
<gene>
    <name evidence="2" type="ORF">ACFSCW_09970</name>
</gene>
<name>A0ABW4I3W2_9SPHN</name>
<dbReference type="RefSeq" id="WP_380888818.1">
    <property type="nucleotide sequence ID" value="NZ_JBHUDY010000001.1"/>
</dbReference>
<keyword evidence="1" id="KW-1133">Transmembrane helix</keyword>
<comment type="caution">
    <text evidence="2">The sequence shown here is derived from an EMBL/GenBank/DDBJ whole genome shotgun (WGS) entry which is preliminary data.</text>
</comment>
<evidence type="ECO:0000313" key="3">
    <source>
        <dbReference type="Proteomes" id="UP001597115"/>
    </source>
</evidence>
<sequence length="1046" mass="109046">MAEADLEPPAVLVRRRRGWRVALIVLLGLVAATLVALWLARKPIAADLIDRELARRGVPARYVVKRIGLRTQRLEGLSIGDPRAPDLTADWVEVDLIPTFGTPQVREIRASGVRLRGSWVNGRLSLGAVDRLLGPPSGKPFRLPDLRVGLTDARLALATPSGPIAVQLDGKGNLASGFVGRYVAAAPALAIAGCGVTGSRLGGSIETRGGRPHFVGPVSAAMLTCSHTRLASLAGSLDARLEPGLDGWNGLATLASGELRAFDWSASGARVQVDFAGDAKRTSGMMRLAGLNVASAPRRVARAELGGRYLVESGRAERIDEPVATRATNIRFEGGFTANGLALADIPRLEGVARSLAATPLGPLAQGLARFAGEAGRAGDVRGALSVATRGGAGSVRIASAELRGGGGALRFAGGEGVRFTWPGALQPQVDGRLVLAGPNLPQIVADLHQNAPGAPVSGLARMQPFEAGGSRVALAPVRFQGGRFATVLEASGPLAGGRFEGVRLPLEGRLGTGGLVLNPRCAPLSFDRLTLPSLTLAPARLQLCPAGGALFADGRFAGVLAAPRLRGTLGTNPLALAAQRVRFDQSGFRIAGLDARLGSERVSHLAVADLSGDFGLAGRFAGASGQIGRVPLLMRDATGRWSYKQGALAVSGAMTLADEADLPRFNPLVSHNFTLRLQGQRLAARGDLHEPQSGARVVSVNLRHDLGSGTGNADLDVPGVRFGSALQPERLTRLTLGVIADVNGNLSGSGRIAWNGAGVSSTGLFHINAASLAAPFGPATGVKGDIRFTDLLGLVTAPGQTLTVATVNPGILVEEGVVHYRVLPDFKLAVESARWPLAGGVLTLRPTVLDFSAEAERHLTFDVAGLDAAKFINKLEFGNLNATGIFDGTLPMIFDRDGGRVVGGSLTSQGGGTLAYVGEVSNANLGIWGGIAFDALKAIAYRNMTIKMNGRLDGEMVSEIRFSGVSRGSIRPVATGLIARVGGQLARQVQRMPFIFNIRIQAPFRGLIASARSFSDPSLLIQDQLGPAFQSGKPVIQPLESEKKP</sequence>
<dbReference type="Pfam" id="PF11739">
    <property type="entry name" value="YdbH-like"/>
    <property type="match status" value="1"/>
</dbReference>
<organism evidence="2 3">
    <name type="scientific">Sphingomonas tabacisoli</name>
    <dbReference type="NCBI Taxonomy" id="2249466"/>
    <lineage>
        <taxon>Bacteria</taxon>
        <taxon>Pseudomonadati</taxon>
        <taxon>Pseudomonadota</taxon>
        <taxon>Alphaproteobacteria</taxon>
        <taxon>Sphingomonadales</taxon>
        <taxon>Sphingomonadaceae</taxon>
        <taxon>Sphingomonas</taxon>
    </lineage>
</organism>
<keyword evidence="1" id="KW-0472">Membrane</keyword>
<evidence type="ECO:0000313" key="2">
    <source>
        <dbReference type="EMBL" id="MFD1612126.1"/>
    </source>
</evidence>